<evidence type="ECO:0000313" key="1">
    <source>
        <dbReference type="EMBL" id="ETV69818.1"/>
    </source>
</evidence>
<dbReference type="GeneID" id="20816634"/>
<dbReference type="VEuPathDB" id="FungiDB:H257_14638"/>
<organism evidence="1">
    <name type="scientific">Aphanomyces astaci</name>
    <name type="common">Crayfish plague agent</name>
    <dbReference type="NCBI Taxonomy" id="112090"/>
    <lineage>
        <taxon>Eukaryota</taxon>
        <taxon>Sar</taxon>
        <taxon>Stramenopiles</taxon>
        <taxon>Oomycota</taxon>
        <taxon>Saprolegniomycetes</taxon>
        <taxon>Saprolegniales</taxon>
        <taxon>Verrucalvaceae</taxon>
        <taxon>Aphanomyces</taxon>
    </lineage>
</organism>
<dbReference type="RefSeq" id="XP_009840832.1">
    <property type="nucleotide sequence ID" value="XM_009842530.1"/>
</dbReference>
<proteinExistence type="predicted"/>
<accession>W4FT37</accession>
<name>W4FT37_APHAT</name>
<dbReference type="AlphaFoldDB" id="W4FT37"/>
<reference evidence="1" key="1">
    <citation type="submission" date="2013-12" db="EMBL/GenBank/DDBJ databases">
        <title>The Genome Sequence of Aphanomyces astaci APO3.</title>
        <authorList>
            <consortium name="The Broad Institute Genomics Platform"/>
            <person name="Russ C."/>
            <person name="Tyler B."/>
            <person name="van West P."/>
            <person name="Dieguez-Uribeondo J."/>
            <person name="Young S.K."/>
            <person name="Zeng Q."/>
            <person name="Gargeya S."/>
            <person name="Fitzgerald M."/>
            <person name="Abouelleil A."/>
            <person name="Alvarado L."/>
            <person name="Chapman S.B."/>
            <person name="Gainer-Dewar J."/>
            <person name="Goldberg J."/>
            <person name="Griggs A."/>
            <person name="Gujja S."/>
            <person name="Hansen M."/>
            <person name="Howarth C."/>
            <person name="Imamovic A."/>
            <person name="Ireland A."/>
            <person name="Larimer J."/>
            <person name="McCowan C."/>
            <person name="Murphy C."/>
            <person name="Pearson M."/>
            <person name="Poon T.W."/>
            <person name="Priest M."/>
            <person name="Roberts A."/>
            <person name="Saif S."/>
            <person name="Shea T."/>
            <person name="Sykes S."/>
            <person name="Wortman J."/>
            <person name="Nusbaum C."/>
            <person name="Birren B."/>
        </authorList>
    </citation>
    <scope>NUCLEOTIDE SEQUENCE [LARGE SCALE GENOMIC DNA]</scope>
    <source>
        <strain evidence="1">APO3</strain>
    </source>
</reference>
<dbReference type="OrthoDB" id="167338at2759"/>
<gene>
    <name evidence="1" type="ORF">H257_14638</name>
</gene>
<protein>
    <submittedName>
        <fullName evidence="1">Uncharacterized protein</fullName>
    </submittedName>
</protein>
<dbReference type="EMBL" id="KI913172">
    <property type="protein sequence ID" value="ETV69818.1"/>
    <property type="molecule type" value="Genomic_DNA"/>
</dbReference>
<sequence length="59" mass="6797">MSRSFSFSVAEHWPRRSITSLPRVLNADLKTIRWLDIVRGFLTEQIVTACPTILQHSDV</sequence>